<evidence type="ECO:0000313" key="1">
    <source>
        <dbReference type="EMBL" id="KAI9633260.1"/>
    </source>
</evidence>
<proteinExistence type="predicted"/>
<organism evidence="1 2">
    <name type="scientific">Dioszegia hungarica</name>
    <dbReference type="NCBI Taxonomy" id="4972"/>
    <lineage>
        <taxon>Eukaryota</taxon>
        <taxon>Fungi</taxon>
        <taxon>Dikarya</taxon>
        <taxon>Basidiomycota</taxon>
        <taxon>Agaricomycotina</taxon>
        <taxon>Tremellomycetes</taxon>
        <taxon>Tremellales</taxon>
        <taxon>Bulleribasidiaceae</taxon>
        <taxon>Dioszegia</taxon>
    </lineage>
</organism>
<dbReference type="EMBL" id="JAKWFO010000011">
    <property type="protein sequence ID" value="KAI9633260.1"/>
    <property type="molecule type" value="Genomic_DNA"/>
</dbReference>
<dbReference type="Proteomes" id="UP001164286">
    <property type="component" value="Unassembled WGS sequence"/>
</dbReference>
<name>A0AA38H3T6_9TREE</name>
<protein>
    <submittedName>
        <fullName evidence="1">Uncharacterized protein</fullName>
    </submittedName>
</protein>
<dbReference type="RefSeq" id="XP_052943037.1">
    <property type="nucleotide sequence ID" value="XM_053087722.1"/>
</dbReference>
<evidence type="ECO:0000313" key="2">
    <source>
        <dbReference type="Proteomes" id="UP001164286"/>
    </source>
</evidence>
<accession>A0AA38H3T6</accession>
<sequence length="412" mass="45786">MTINAAITRSRVNDLLVAPSNLLANWGSTKRESAIKQKESLLFSRLTPMLFERIASLLGYEDTVALGLTCQTAAELTRPRYREHAHHYHHSDYPEEGGMELLGTEYAVDEHGRRKFSNPIHAVRVLDYVLHLPGESADADAASKWVHGGEVSRPRSGDMRRAGAWISNCLSLARVNIVVDQDGGAPTETQTSTPRERPGLGMLERLTNHRTMASVTATWDGSGFKAFLPSYEPIRGPSSMTWPPGLRRAGTRCRTLWLEECSGARLHDISRDQMPIAIRGGGTDDVVTWFNRKDDISFRYAKSSLDPSEVLDVVVKNLAIQTVYVNKHDSIHTAVLCPLKREDFGLDPLMTDDEVNASVHTRVLDEIKEQKMTSKPVLLGVTTDEGSLISRLRRHRAAEEILEISTIAALAE</sequence>
<keyword evidence="2" id="KW-1185">Reference proteome</keyword>
<reference evidence="1" key="1">
    <citation type="journal article" date="2022" name="G3 (Bethesda)">
        <title>High quality genome of the basidiomycete yeast Dioszegia hungarica PDD-24b-2 isolated from cloud water.</title>
        <authorList>
            <person name="Jarrige D."/>
            <person name="Haridas S."/>
            <person name="Bleykasten-Grosshans C."/>
            <person name="Joly M."/>
            <person name="Nadalig T."/>
            <person name="Sancelme M."/>
            <person name="Vuilleumier S."/>
            <person name="Grigoriev I.V."/>
            <person name="Amato P."/>
            <person name="Bringel F."/>
        </authorList>
    </citation>
    <scope>NUCLEOTIDE SEQUENCE</scope>
    <source>
        <strain evidence="1">PDD-24b-2</strain>
    </source>
</reference>
<dbReference type="GeneID" id="77726927"/>
<comment type="caution">
    <text evidence="1">The sequence shown here is derived from an EMBL/GenBank/DDBJ whole genome shotgun (WGS) entry which is preliminary data.</text>
</comment>
<gene>
    <name evidence="1" type="ORF">MKK02DRAFT_29130</name>
</gene>
<dbReference type="AlphaFoldDB" id="A0AA38H3T6"/>